<dbReference type="GO" id="GO:0016036">
    <property type="term" value="P:cellular response to phosphate starvation"/>
    <property type="evidence" value="ECO:0007669"/>
    <property type="project" value="TreeGrafter"/>
</dbReference>
<dbReference type="GO" id="GO:0005886">
    <property type="term" value="C:plasma membrane"/>
    <property type="evidence" value="ECO:0007669"/>
    <property type="project" value="UniProtKB-SubCell"/>
</dbReference>
<feature type="domain" description="Histidine kinase" evidence="15">
    <location>
        <begin position="129"/>
        <end position="342"/>
    </location>
</feature>
<dbReference type="InterPro" id="IPR036890">
    <property type="entry name" value="HATPase_C_sf"/>
</dbReference>
<dbReference type="EMBL" id="FMYM01000012">
    <property type="protein sequence ID" value="SDC65616.1"/>
    <property type="molecule type" value="Genomic_DNA"/>
</dbReference>
<organism evidence="16 17">
    <name type="scientific">Shouchella lonarensis</name>
    <dbReference type="NCBI Taxonomy" id="1464122"/>
    <lineage>
        <taxon>Bacteria</taxon>
        <taxon>Bacillati</taxon>
        <taxon>Bacillota</taxon>
        <taxon>Bacilli</taxon>
        <taxon>Bacillales</taxon>
        <taxon>Bacillaceae</taxon>
        <taxon>Shouchella</taxon>
    </lineage>
</organism>
<evidence type="ECO:0000256" key="12">
    <source>
        <dbReference type="ARBA" id="ARBA00023012"/>
    </source>
</evidence>
<keyword evidence="10" id="KW-0067">ATP-binding</keyword>
<evidence type="ECO:0000256" key="4">
    <source>
        <dbReference type="ARBA" id="ARBA00022475"/>
    </source>
</evidence>
<evidence type="ECO:0000259" key="15">
    <source>
        <dbReference type="PROSITE" id="PS50109"/>
    </source>
</evidence>
<keyword evidence="9 16" id="KW-0418">Kinase</keyword>
<evidence type="ECO:0000256" key="8">
    <source>
        <dbReference type="ARBA" id="ARBA00022741"/>
    </source>
</evidence>
<evidence type="ECO:0000256" key="2">
    <source>
        <dbReference type="ARBA" id="ARBA00004651"/>
    </source>
</evidence>
<dbReference type="Proteomes" id="UP000242662">
    <property type="component" value="Unassembled WGS sequence"/>
</dbReference>
<evidence type="ECO:0000256" key="14">
    <source>
        <dbReference type="SAM" id="Phobius"/>
    </source>
</evidence>
<dbReference type="OrthoDB" id="9780487at2"/>
<dbReference type="SUPFAM" id="SSF55874">
    <property type="entry name" value="ATPase domain of HSP90 chaperone/DNA topoisomerase II/histidine kinase"/>
    <property type="match status" value="1"/>
</dbReference>
<evidence type="ECO:0000256" key="10">
    <source>
        <dbReference type="ARBA" id="ARBA00022840"/>
    </source>
</evidence>
<evidence type="ECO:0000256" key="3">
    <source>
        <dbReference type="ARBA" id="ARBA00012438"/>
    </source>
</evidence>
<dbReference type="AlphaFoldDB" id="A0A1G6NE36"/>
<dbReference type="RefSeq" id="WP_090776527.1">
    <property type="nucleotide sequence ID" value="NZ_FMYM01000012.1"/>
</dbReference>
<evidence type="ECO:0000256" key="5">
    <source>
        <dbReference type="ARBA" id="ARBA00022553"/>
    </source>
</evidence>
<reference evidence="17" key="1">
    <citation type="submission" date="2016-09" db="EMBL/GenBank/DDBJ databases">
        <authorList>
            <person name="Varghese N."/>
            <person name="Submissions S."/>
        </authorList>
    </citation>
    <scope>NUCLEOTIDE SEQUENCE [LARGE SCALE GENOMIC DNA]</scope>
    <source>
        <strain evidence="17">25nlg</strain>
    </source>
</reference>
<feature type="transmembrane region" description="Helical" evidence="14">
    <location>
        <begin position="43"/>
        <end position="63"/>
    </location>
</feature>
<evidence type="ECO:0000256" key="7">
    <source>
        <dbReference type="ARBA" id="ARBA00022692"/>
    </source>
</evidence>
<keyword evidence="17" id="KW-1185">Reference proteome</keyword>
<dbReference type="EC" id="2.7.13.3" evidence="3"/>
<dbReference type="InterPro" id="IPR050351">
    <property type="entry name" value="BphY/WalK/GraS-like"/>
</dbReference>
<keyword evidence="5" id="KW-0597">Phosphoprotein</keyword>
<dbReference type="PRINTS" id="PR00344">
    <property type="entry name" value="BCTRLSENSOR"/>
</dbReference>
<dbReference type="SMART" id="SM00388">
    <property type="entry name" value="HisKA"/>
    <property type="match status" value="1"/>
</dbReference>
<dbReference type="PANTHER" id="PTHR45453:SF2">
    <property type="entry name" value="HISTIDINE KINASE"/>
    <property type="match status" value="1"/>
</dbReference>
<accession>A0A1G6NE36</accession>
<dbReference type="InterPro" id="IPR005467">
    <property type="entry name" value="His_kinase_dom"/>
</dbReference>
<proteinExistence type="predicted"/>
<evidence type="ECO:0000256" key="6">
    <source>
        <dbReference type="ARBA" id="ARBA00022679"/>
    </source>
</evidence>
<keyword evidence="7 14" id="KW-0812">Transmembrane</keyword>
<keyword evidence="12" id="KW-0902">Two-component regulatory system</keyword>
<dbReference type="GO" id="GO:0000155">
    <property type="term" value="F:phosphorelay sensor kinase activity"/>
    <property type="evidence" value="ECO:0007669"/>
    <property type="project" value="InterPro"/>
</dbReference>
<keyword evidence="8" id="KW-0547">Nucleotide-binding</keyword>
<dbReference type="InterPro" id="IPR004358">
    <property type="entry name" value="Sig_transdc_His_kin-like_C"/>
</dbReference>
<dbReference type="SMART" id="SM00387">
    <property type="entry name" value="HATPase_c"/>
    <property type="match status" value="1"/>
</dbReference>
<dbReference type="InterPro" id="IPR003661">
    <property type="entry name" value="HisK_dim/P_dom"/>
</dbReference>
<dbReference type="PANTHER" id="PTHR45453">
    <property type="entry name" value="PHOSPHATE REGULON SENSOR PROTEIN PHOR"/>
    <property type="match status" value="1"/>
</dbReference>
<name>A0A1G6NE36_9BACI</name>
<comment type="catalytic activity">
    <reaction evidence="1">
        <text>ATP + protein L-histidine = ADP + protein N-phospho-L-histidine.</text>
        <dbReference type="EC" id="2.7.13.3"/>
    </reaction>
</comment>
<gene>
    <name evidence="16" type="ORF">SAMN05421737_11247</name>
</gene>
<dbReference type="Gene3D" id="3.30.565.10">
    <property type="entry name" value="Histidine kinase-like ATPase, C-terminal domain"/>
    <property type="match status" value="1"/>
</dbReference>
<dbReference type="PROSITE" id="PS50109">
    <property type="entry name" value="HIS_KIN"/>
    <property type="match status" value="1"/>
</dbReference>
<protein>
    <recommendedName>
        <fullName evidence="3">histidine kinase</fullName>
        <ecNumber evidence="3">2.7.13.3</ecNumber>
    </recommendedName>
</protein>
<dbReference type="Pfam" id="PF02518">
    <property type="entry name" value="HATPase_c"/>
    <property type="match status" value="1"/>
</dbReference>
<dbReference type="GO" id="GO:0004721">
    <property type="term" value="F:phosphoprotein phosphatase activity"/>
    <property type="evidence" value="ECO:0007669"/>
    <property type="project" value="TreeGrafter"/>
</dbReference>
<comment type="subcellular location">
    <subcellularLocation>
        <location evidence="2">Cell membrane</location>
        <topology evidence="2">Multi-pass membrane protein</topology>
    </subcellularLocation>
</comment>
<dbReference type="InterPro" id="IPR003594">
    <property type="entry name" value="HATPase_dom"/>
</dbReference>
<keyword evidence="4" id="KW-1003">Cell membrane</keyword>
<evidence type="ECO:0000256" key="11">
    <source>
        <dbReference type="ARBA" id="ARBA00022989"/>
    </source>
</evidence>
<dbReference type="GO" id="GO:0005524">
    <property type="term" value="F:ATP binding"/>
    <property type="evidence" value="ECO:0007669"/>
    <property type="project" value="UniProtKB-KW"/>
</dbReference>
<evidence type="ECO:0000256" key="1">
    <source>
        <dbReference type="ARBA" id="ARBA00000085"/>
    </source>
</evidence>
<evidence type="ECO:0000313" key="17">
    <source>
        <dbReference type="Proteomes" id="UP000242662"/>
    </source>
</evidence>
<dbReference type="Pfam" id="PF00512">
    <property type="entry name" value="HisKA"/>
    <property type="match status" value="1"/>
</dbReference>
<dbReference type="STRING" id="1464122.SAMN05421737_11247"/>
<keyword evidence="13 14" id="KW-0472">Membrane</keyword>
<keyword evidence="6" id="KW-0808">Transferase</keyword>
<keyword evidence="11 14" id="KW-1133">Transmembrane helix</keyword>
<feature type="transmembrane region" description="Helical" evidence="14">
    <location>
        <begin position="12"/>
        <end position="31"/>
    </location>
</feature>
<sequence>MIRAFLLDRLAVIILFMLNTALATVVFHLFFSTKESSVERGVVAYAFLLCLFLLVTWLIVEYVRSRRYLKKLYEYTKGEGQDGLFENMHMPTYEARLWQEGQWQQRRKYEEKLDMYIRAHEQQQLFFNQWVHHMKTPVSVISLLVQQGKNDGNDTVLDEISDENDRFRHGLELLLHLARLDHFAMDLKAEKVDIITVISSIVNEEKRQFIRRGVFPEIQGERGVYFVYSDEKWLRVLLQQIVFNALKYSPQQAGAKMTFKLREGKSQILLDVIDQGVGIAKHDVPRVFEPFFTGENGRKFQESTGMGLYLAKTIAKGLGHSLTLTSEKGVGTTVTIAFSSKTLHNMTTL</sequence>
<evidence type="ECO:0000256" key="9">
    <source>
        <dbReference type="ARBA" id="ARBA00022777"/>
    </source>
</evidence>
<evidence type="ECO:0000256" key="13">
    <source>
        <dbReference type="ARBA" id="ARBA00023136"/>
    </source>
</evidence>
<evidence type="ECO:0000313" key="16">
    <source>
        <dbReference type="EMBL" id="SDC65616.1"/>
    </source>
</evidence>